<sequence length="434" mass="47742">MPANQATQRESYLVIGGCGFLGRHIVEALLNRGEQAVAVFDLVQRHHDKNVQFFTGDLCEAADLAKAIKGSRATTIFHTASPMHGANNPKLCWRVNVDGTKAVIAAAQEHGVKTLVYTSSAGVTYTGGNCIDVDERLPVVDATNAYDTYNLTKAEAEKLVLAANGQGGLKTVALRPSGIFGPGDRQNFEGLANVIRRGQTKWQIGYNDNLWDWTYVGNVVKAHLLAADKLVTEAGPKPREELCDYALPTISLTTHEHRVPTSAARPLGPAIAPVPNGPAIEAAFNDPDAKDDVRAVWRTRYDPLTEQNIERELEYPLQAAGQAFYITNGEPIMFWDYVHAVWKEMGHVPTSRIVIPATVGLWLATAAEWWAWLTGKTPGFTRERVGYSVSHRWFNIEKARRVLGYEPDVGIQDGIKISAKWYLESKGVNAITPE</sequence>
<feature type="domain" description="3-beta hydroxysteroid dehydrogenase/isomerase" evidence="3">
    <location>
        <begin position="13"/>
        <end position="233"/>
    </location>
</feature>
<dbReference type="eggNOG" id="KOG1430">
    <property type="taxonomic scope" value="Eukaryota"/>
</dbReference>
<evidence type="ECO:0000313" key="5">
    <source>
        <dbReference type="Proteomes" id="UP000007148"/>
    </source>
</evidence>
<dbReference type="OMA" id="YNITNHE"/>
<dbReference type="SUPFAM" id="SSF51735">
    <property type="entry name" value="NAD(P)-binding Rossmann-fold domains"/>
    <property type="match status" value="1"/>
</dbReference>
<dbReference type="InParanoid" id="G4TU59"/>
<evidence type="ECO:0000313" key="4">
    <source>
        <dbReference type="EMBL" id="CCA74852.1"/>
    </source>
</evidence>
<evidence type="ECO:0000256" key="2">
    <source>
        <dbReference type="ARBA" id="ARBA00023002"/>
    </source>
</evidence>
<keyword evidence="2" id="KW-0560">Oxidoreductase</keyword>
<comment type="caution">
    <text evidence="4">The sequence shown here is derived from an EMBL/GenBank/DDBJ whole genome shotgun (WGS) entry which is preliminary data.</text>
</comment>
<comment type="similarity">
    <text evidence="1">Belongs to the 3-beta-HSD family.</text>
</comment>
<protein>
    <submittedName>
        <fullName evidence="4">Related to ERG26-C-3 sterol dehydrogenase (C-4 decarboxylase)</fullName>
    </submittedName>
</protein>
<dbReference type="AlphaFoldDB" id="G4TU59"/>
<name>G4TU59_SERID</name>
<dbReference type="GO" id="GO:0006694">
    <property type="term" value="P:steroid biosynthetic process"/>
    <property type="evidence" value="ECO:0007669"/>
    <property type="project" value="InterPro"/>
</dbReference>
<accession>G4TU59</accession>
<proteinExistence type="inferred from homology"/>
<dbReference type="Gene3D" id="3.40.50.720">
    <property type="entry name" value="NAD(P)-binding Rossmann-like Domain"/>
    <property type="match status" value="2"/>
</dbReference>
<dbReference type="PANTHER" id="PTHR43245:SF51">
    <property type="entry name" value="SHORT CHAIN DEHYDROGENASE_REDUCTASE FAMILY 42E, MEMBER 2"/>
    <property type="match status" value="1"/>
</dbReference>
<keyword evidence="5" id="KW-1185">Reference proteome</keyword>
<evidence type="ECO:0000256" key="1">
    <source>
        <dbReference type="ARBA" id="ARBA00009219"/>
    </source>
</evidence>
<dbReference type="InterPro" id="IPR036291">
    <property type="entry name" value="NAD(P)-bd_dom_sf"/>
</dbReference>
<dbReference type="PANTHER" id="PTHR43245">
    <property type="entry name" value="BIFUNCTIONAL POLYMYXIN RESISTANCE PROTEIN ARNA"/>
    <property type="match status" value="1"/>
</dbReference>
<dbReference type="OrthoDB" id="10058185at2759"/>
<dbReference type="InterPro" id="IPR050177">
    <property type="entry name" value="Lipid_A_modif_metabolic_enz"/>
</dbReference>
<dbReference type="EMBL" id="CAFZ01000363">
    <property type="protein sequence ID" value="CCA74852.1"/>
    <property type="molecule type" value="Genomic_DNA"/>
</dbReference>
<dbReference type="GO" id="GO:0016616">
    <property type="term" value="F:oxidoreductase activity, acting on the CH-OH group of donors, NAD or NADP as acceptor"/>
    <property type="evidence" value="ECO:0007669"/>
    <property type="project" value="InterPro"/>
</dbReference>
<dbReference type="Pfam" id="PF01073">
    <property type="entry name" value="3Beta_HSD"/>
    <property type="match status" value="1"/>
</dbReference>
<dbReference type="FunCoup" id="G4TU59">
    <property type="interactions" value="128"/>
</dbReference>
<dbReference type="InterPro" id="IPR002225">
    <property type="entry name" value="3Beta_OHSteriod_DH/Estase"/>
</dbReference>
<evidence type="ECO:0000259" key="3">
    <source>
        <dbReference type="Pfam" id="PF01073"/>
    </source>
</evidence>
<gene>
    <name evidence="4" type="ORF">PIIN_08821</name>
</gene>
<reference evidence="4 5" key="1">
    <citation type="journal article" date="2011" name="PLoS Pathog.">
        <title>Endophytic Life Strategies Decoded by Genome and Transcriptome Analyses of the Mutualistic Root Symbiont Piriformospora indica.</title>
        <authorList>
            <person name="Zuccaro A."/>
            <person name="Lahrmann U."/>
            <person name="Guldener U."/>
            <person name="Langen G."/>
            <person name="Pfiffi S."/>
            <person name="Biedenkopf D."/>
            <person name="Wong P."/>
            <person name="Samans B."/>
            <person name="Grimm C."/>
            <person name="Basiewicz M."/>
            <person name="Murat C."/>
            <person name="Martin F."/>
            <person name="Kogel K.H."/>
        </authorList>
    </citation>
    <scope>NUCLEOTIDE SEQUENCE [LARGE SCALE GENOMIC DNA]</scope>
    <source>
        <strain evidence="4 5">DSM 11827</strain>
    </source>
</reference>
<dbReference type="STRING" id="1109443.G4TU59"/>
<dbReference type="HOGENOM" id="CLU_007383_6_8_1"/>
<dbReference type="Proteomes" id="UP000007148">
    <property type="component" value="Unassembled WGS sequence"/>
</dbReference>
<organism evidence="4 5">
    <name type="scientific">Serendipita indica (strain DSM 11827)</name>
    <name type="common">Root endophyte fungus</name>
    <name type="synonym">Piriformospora indica</name>
    <dbReference type="NCBI Taxonomy" id="1109443"/>
    <lineage>
        <taxon>Eukaryota</taxon>
        <taxon>Fungi</taxon>
        <taxon>Dikarya</taxon>
        <taxon>Basidiomycota</taxon>
        <taxon>Agaricomycotina</taxon>
        <taxon>Agaricomycetes</taxon>
        <taxon>Sebacinales</taxon>
        <taxon>Serendipitaceae</taxon>
        <taxon>Serendipita</taxon>
    </lineage>
</organism>